<proteinExistence type="inferred from homology"/>
<dbReference type="AlphaFoldDB" id="A0A5C4NW00"/>
<name>A0A5C4NW00_9BURK</name>
<evidence type="ECO:0000256" key="3">
    <source>
        <dbReference type="ARBA" id="ARBA00023082"/>
    </source>
</evidence>
<accession>A0A5C4NW00</accession>
<keyword evidence="2" id="KW-0805">Transcription regulation</keyword>
<sequence>MSDGNENFSLEINCMNTASAFHALYIRYRIRIRNLASQSIHREEDIDDMVQLIFLNVFLWFKRGCGHSMFYPELYSMAMRSIKSNYSSGGKVNLSSLDLIDGEDNVVDALDLVDEDNPEEICSAMETGMEIIRLIANFPPPLKRALLLREDEGLRYDEIAVRMGCPMGTVRSRIHRVRAEIRKILEKDQ</sequence>
<evidence type="ECO:0000313" key="7">
    <source>
        <dbReference type="Proteomes" id="UP000305681"/>
    </source>
</evidence>
<protein>
    <submittedName>
        <fullName evidence="6">Sigma-70 family RNA polymerase sigma factor</fullName>
    </submittedName>
</protein>
<dbReference type="GO" id="GO:0003677">
    <property type="term" value="F:DNA binding"/>
    <property type="evidence" value="ECO:0007669"/>
    <property type="project" value="InterPro"/>
</dbReference>
<dbReference type="Gene3D" id="1.10.10.10">
    <property type="entry name" value="Winged helix-like DNA-binding domain superfamily/Winged helix DNA-binding domain"/>
    <property type="match status" value="1"/>
</dbReference>
<keyword evidence="4" id="KW-0804">Transcription</keyword>
<dbReference type="InterPro" id="IPR014284">
    <property type="entry name" value="RNA_pol_sigma-70_dom"/>
</dbReference>
<comment type="similarity">
    <text evidence="1">Belongs to the sigma-70 factor family. ECF subfamily.</text>
</comment>
<dbReference type="Gene3D" id="1.10.1740.10">
    <property type="match status" value="1"/>
</dbReference>
<dbReference type="Proteomes" id="UP000305681">
    <property type="component" value="Unassembled WGS sequence"/>
</dbReference>
<dbReference type="GO" id="GO:0016987">
    <property type="term" value="F:sigma factor activity"/>
    <property type="evidence" value="ECO:0007669"/>
    <property type="project" value="UniProtKB-KW"/>
</dbReference>
<keyword evidence="3" id="KW-0731">Sigma factor</keyword>
<dbReference type="InterPro" id="IPR039425">
    <property type="entry name" value="RNA_pol_sigma-70-like"/>
</dbReference>
<dbReference type="InterPro" id="IPR013324">
    <property type="entry name" value="RNA_pol_sigma_r3/r4-like"/>
</dbReference>
<evidence type="ECO:0000256" key="2">
    <source>
        <dbReference type="ARBA" id="ARBA00023015"/>
    </source>
</evidence>
<dbReference type="GO" id="GO:0006352">
    <property type="term" value="P:DNA-templated transcription initiation"/>
    <property type="evidence" value="ECO:0007669"/>
    <property type="project" value="InterPro"/>
</dbReference>
<comment type="caution">
    <text evidence="6">The sequence shown here is derived from an EMBL/GenBank/DDBJ whole genome shotgun (WGS) entry which is preliminary data.</text>
</comment>
<dbReference type="InterPro" id="IPR036388">
    <property type="entry name" value="WH-like_DNA-bd_sf"/>
</dbReference>
<organism evidence="6 7">
    <name type="scientific">Janthinobacterium lividum</name>
    <dbReference type="NCBI Taxonomy" id="29581"/>
    <lineage>
        <taxon>Bacteria</taxon>
        <taxon>Pseudomonadati</taxon>
        <taxon>Pseudomonadota</taxon>
        <taxon>Betaproteobacteria</taxon>
        <taxon>Burkholderiales</taxon>
        <taxon>Oxalobacteraceae</taxon>
        <taxon>Janthinobacterium</taxon>
    </lineage>
</organism>
<dbReference type="PANTHER" id="PTHR43133">
    <property type="entry name" value="RNA POLYMERASE ECF-TYPE SIGMA FACTO"/>
    <property type="match status" value="1"/>
</dbReference>
<feature type="domain" description="RNA polymerase sigma factor 70 region 4 type 2" evidence="5">
    <location>
        <begin position="129"/>
        <end position="180"/>
    </location>
</feature>
<dbReference type="InterPro" id="IPR013325">
    <property type="entry name" value="RNA_pol_sigma_r2"/>
</dbReference>
<gene>
    <name evidence="6" type="ORF">FHI69_02355</name>
</gene>
<dbReference type="EMBL" id="VDGE01000001">
    <property type="protein sequence ID" value="TNC78160.1"/>
    <property type="molecule type" value="Genomic_DNA"/>
</dbReference>
<dbReference type="NCBIfam" id="TIGR02937">
    <property type="entry name" value="sigma70-ECF"/>
    <property type="match status" value="1"/>
</dbReference>
<reference evidence="6 7" key="1">
    <citation type="submission" date="2019-06" db="EMBL/GenBank/DDBJ databases">
        <title>Genome sequence of Janthinobacterium lividum UCD_MED1.</title>
        <authorList>
            <person name="De Leon M.E."/>
            <person name="Jospin G."/>
        </authorList>
    </citation>
    <scope>NUCLEOTIDE SEQUENCE [LARGE SCALE GENOMIC DNA]</scope>
    <source>
        <strain evidence="6 7">UCD_MED1</strain>
    </source>
</reference>
<dbReference type="SUPFAM" id="SSF88659">
    <property type="entry name" value="Sigma3 and sigma4 domains of RNA polymerase sigma factors"/>
    <property type="match status" value="1"/>
</dbReference>
<dbReference type="Pfam" id="PF08281">
    <property type="entry name" value="Sigma70_r4_2"/>
    <property type="match status" value="1"/>
</dbReference>
<dbReference type="InterPro" id="IPR013249">
    <property type="entry name" value="RNA_pol_sigma70_r4_t2"/>
</dbReference>
<evidence type="ECO:0000256" key="1">
    <source>
        <dbReference type="ARBA" id="ARBA00010641"/>
    </source>
</evidence>
<evidence type="ECO:0000259" key="5">
    <source>
        <dbReference type="Pfam" id="PF08281"/>
    </source>
</evidence>
<evidence type="ECO:0000256" key="4">
    <source>
        <dbReference type="ARBA" id="ARBA00023163"/>
    </source>
</evidence>
<dbReference type="CDD" id="cd06171">
    <property type="entry name" value="Sigma70_r4"/>
    <property type="match status" value="1"/>
</dbReference>
<evidence type="ECO:0000313" key="6">
    <source>
        <dbReference type="EMBL" id="TNC78160.1"/>
    </source>
</evidence>
<dbReference type="PANTHER" id="PTHR43133:SF53">
    <property type="entry name" value="ECF RNA POLYMERASE SIGMA-E FACTOR"/>
    <property type="match status" value="1"/>
</dbReference>
<dbReference type="SUPFAM" id="SSF88946">
    <property type="entry name" value="Sigma2 domain of RNA polymerase sigma factors"/>
    <property type="match status" value="1"/>
</dbReference>